<dbReference type="WBParaSite" id="SSTP_0000821800.1">
    <property type="protein sequence ID" value="SSTP_0000821800.1"/>
    <property type="gene ID" value="SSTP_0000821800"/>
</dbReference>
<organism evidence="1">
    <name type="scientific">Strongyloides stercoralis</name>
    <name type="common">Threadworm</name>
    <dbReference type="NCBI Taxonomy" id="6248"/>
    <lineage>
        <taxon>Eukaryota</taxon>
        <taxon>Metazoa</taxon>
        <taxon>Ecdysozoa</taxon>
        <taxon>Nematoda</taxon>
        <taxon>Chromadorea</taxon>
        <taxon>Rhabditida</taxon>
        <taxon>Tylenchina</taxon>
        <taxon>Panagrolaimomorpha</taxon>
        <taxon>Strongyloidoidea</taxon>
        <taxon>Strongyloididae</taxon>
        <taxon>Strongyloides</taxon>
    </lineage>
</organism>
<sequence length="40" mass="4498">ILCFNGIISLFTELPKACFSKLYSSRPFGLLLIITLGFFL</sequence>
<dbReference type="AlphaFoldDB" id="A0A0K0EFF5"/>
<reference evidence="1" key="1">
    <citation type="submission" date="2015-08" db="UniProtKB">
        <authorList>
            <consortium name="WormBaseParasite"/>
        </authorList>
    </citation>
    <scope>IDENTIFICATION</scope>
</reference>
<accession>A0A0K0EFF5</accession>
<name>A0A0K0EFF5_STRER</name>
<evidence type="ECO:0000313" key="1">
    <source>
        <dbReference type="WBParaSite" id="SSTP_0000821800.1"/>
    </source>
</evidence>
<protein>
    <submittedName>
        <fullName evidence="1">Vesicle transport protein</fullName>
    </submittedName>
</protein>
<proteinExistence type="predicted"/>